<dbReference type="AlphaFoldDB" id="A0A0P7BDS6"/>
<evidence type="ECO:0000313" key="3">
    <source>
        <dbReference type="Proteomes" id="UP000050424"/>
    </source>
</evidence>
<proteinExistence type="predicted"/>
<accession>A0A0P7BDS6</accession>
<dbReference type="EMBL" id="LKCW01000116">
    <property type="protein sequence ID" value="KPM39088.1"/>
    <property type="molecule type" value="Genomic_DNA"/>
</dbReference>
<keyword evidence="1" id="KW-0732">Signal</keyword>
<protein>
    <submittedName>
        <fullName evidence="2">Uncharacterized protein</fullName>
    </submittedName>
</protein>
<gene>
    <name evidence="2" type="ORF">AK830_g7474</name>
</gene>
<feature type="chain" id="PRO_5006135702" evidence="1">
    <location>
        <begin position="36"/>
        <end position="163"/>
    </location>
</feature>
<comment type="caution">
    <text evidence="2">The sequence shown here is derived from an EMBL/GenBank/DDBJ whole genome shotgun (WGS) entry which is preliminary data.</text>
</comment>
<feature type="signal peptide" evidence="1">
    <location>
        <begin position="1"/>
        <end position="35"/>
    </location>
</feature>
<evidence type="ECO:0000313" key="2">
    <source>
        <dbReference type="EMBL" id="KPM39088.1"/>
    </source>
</evidence>
<reference evidence="2 3" key="1">
    <citation type="submission" date="2015-09" db="EMBL/GenBank/DDBJ databases">
        <title>Draft genome of a European isolate of the apple canker pathogen Neonectria ditissima.</title>
        <authorList>
            <person name="Gomez-Cortecero A."/>
            <person name="Harrison R.J."/>
            <person name="Armitage A.D."/>
        </authorList>
    </citation>
    <scope>NUCLEOTIDE SEQUENCE [LARGE SCALE GENOMIC DNA]</scope>
    <source>
        <strain evidence="2 3">R09/05</strain>
    </source>
</reference>
<evidence type="ECO:0000256" key="1">
    <source>
        <dbReference type="SAM" id="SignalP"/>
    </source>
</evidence>
<organism evidence="2 3">
    <name type="scientific">Neonectria ditissima</name>
    <dbReference type="NCBI Taxonomy" id="78410"/>
    <lineage>
        <taxon>Eukaryota</taxon>
        <taxon>Fungi</taxon>
        <taxon>Dikarya</taxon>
        <taxon>Ascomycota</taxon>
        <taxon>Pezizomycotina</taxon>
        <taxon>Sordariomycetes</taxon>
        <taxon>Hypocreomycetidae</taxon>
        <taxon>Hypocreales</taxon>
        <taxon>Nectriaceae</taxon>
        <taxon>Neonectria</taxon>
    </lineage>
</organism>
<sequence>MAVRNPQLARRPLKWFLPLLLQYIIFDFLLPGAPSDETRQSYRSDDARDTVAAVWCRIKKHLSLSNETFYLPTFDNLQDDAPYFFHVFEHRFPDSSTPQDECPAELADLLKAVSQRRECDKEMLGSVVDAATWLGQHGRWPGGTILAELAEWVKDVAPRDADM</sequence>
<name>A0A0P7BDS6_9HYPO</name>
<dbReference type="Proteomes" id="UP000050424">
    <property type="component" value="Unassembled WGS sequence"/>
</dbReference>
<keyword evidence="3" id="KW-1185">Reference proteome</keyword>